<dbReference type="EMBL" id="PIQN01000003">
    <property type="protein sequence ID" value="PKA45023.1"/>
    <property type="molecule type" value="Genomic_DNA"/>
</dbReference>
<reference evidence="1 2" key="2">
    <citation type="submission" date="2017-12" db="EMBL/GenBank/DDBJ databases">
        <title>Genome sequence of Rhizobium sullae HCNT1 isolated from Sulla coronaria nodules and featuring peculiar denitrification phenotypes.</title>
        <authorList>
            <person name="De Diego-Diaz B."/>
            <person name="Treu L."/>
            <person name="Campanaro S."/>
            <person name="Da Silva Duarte V."/>
            <person name="Basaglia M."/>
            <person name="Favaro L."/>
            <person name="Casella S."/>
            <person name="Squartini A."/>
        </authorList>
    </citation>
    <scope>NUCLEOTIDE SEQUENCE [LARGE SCALE GENOMIC DNA]</scope>
    <source>
        <strain evidence="1 2">HCNT1</strain>
    </source>
</reference>
<dbReference type="Proteomes" id="UP000232164">
    <property type="component" value="Unassembled WGS sequence"/>
</dbReference>
<evidence type="ECO:0000313" key="1">
    <source>
        <dbReference type="EMBL" id="PKA45023.1"/>
    </source>
</evidence>
<reference evidence="1 2" key="1">
    <citation type="submission" date="2017-11" db="EMBL/GenBank/DDBJ databases">
        <authorList>
            <person name="Han C.G."/>
        </authorList>
    </citation>
    <scope>NUCLEOTIDE SEQUENCE [LARGE SCALE GENOMIC DNA]</scope>
    <source>
        <strain evidence="1 2">HCNT1</strain>
    </source>
</reference>
<name>A0A2N0DG05_RHISU</name>
<evidence type="ECO:0000313" key="2">
    <source>
        <dbReference type="Proteomes" id="UP000232164"/>
    </source>
</evidence>
<comment type="caution">
    <text evidence="1">The sequence shown here is derived from an EMBL/GenBank/DDBJ whole genome shotgun (WGS) entry which is preliminary data.</text>
</comment>
<dbReference type="AlphaFoldDB" id="A0A2N0DG05"/>
<organism evidence="1 2">
    <name type="scientific">Rhizobium sullae</name>
    <name type="common">Rhizobium hedysari</name>
    <dbReference type="NCBI Taxonomy" id="50338"/>
    <lineage>
        <taxon>Bacteria</taxon>
        <taxon>Pseudomonadati</taxon>
        <taxon>Pseudomonadota</taxon>
        <taxon>Alphaproteobacteria</taxon>
        <taxon>Hyphomicrobiales</taxon>
        <taxon>Rhizobiaceae</taxon>
        <taxon>Rhizobium/Agrobacterium group</taxon>
        <taxon>Rhizobium</taxon>
    </lineage>
</organism>
<gene>
    <name evidence="1" type="ORF">CWR43_04220</name>
</gene>
<protein>
    <submittedName>
        <fullName evidence="1">Uncharacterized protein</fullName>
    </submittedName>
</protein>
<proteinExistence type="predicted"/>
<sequence>MDYGGLGGIIVPWLRPRLIATQDINGLLTSLRQLGAVPIAEAPALESFQDTAGDRKVKSGDVWQDRFML</sequence>
<accession>A0A2N0DG05</accession>